<dbReference type="STRING" id="86666.SAMN04490247_0184"/>
<reference evidence="3" key="1">
    <citation type="submission" date="2016-10" db="EMBL/GenBank/DDBJ databases">
        <authorList>
            <person name="Varghese N."/>
            <person name="Submissions S."/>
        </authorList>
    </citation>
    <scope>NUCLEOTIDE SEQUENCE [LARGE SCALE GENOMIC DNA]</scope>
    <source>
        <strain evidence="3">DSM 4771</strain>
    </source>
</reference>
<dbReference type="SUPFAM" id="SSF54523">
    <property type="entry name" value="Pili subunits"/>
    <property type="match status" value="1"/>
</dbReference>
<evidence type="ECO:0000313" key="2">
    <source>
        <dbReference type="EMBL" id="SDI95666.1"/>
    </source>
</evidence>
<dbReference type="NCBIfam" id="NF040982">
    <property type="entry name" value="ComGD"/>
    <property type="match status" value="1"/>
</dbReference>
<dbReference type="AlphaFoldDB" id="A0A1G8PTS0"/>
<dbReference type="GO" id="GO:0030420">
    <property type="term" value="P:establishment of competence for transformation"/>
    <property type="evidence" value="ECO:0007669"/>
    <property type="project" value="InterPro"/>
</dbReference>
<dbReference type="EMBL" id="FNEV01000001">
    <property type="protein sequence ID" value="SDI95666.1"/>
    <property type="molecule type" value="Genomic_DNA"/>
</dbReference>
<keyword evidence="3" id="KW-1185">Reference proteome</keyword>
<proteinExistence type="predicted"/>
<accession>A0A1G8PTS0</accession>
<evidence type="ECO:0000313" key="3">
    <source>
        <dbReference type="Proteomes" id="UP000199225"/>
    </source>
</evidence>
<sequence>MQSHRGFTLVEVLIVLCFITVSLVIVLPGQHSAFSSLKEKRVMKTFADDIHFVQQLSVNRGEVHTLYINATDNSYQAYKDWGSPMIVTGSFPPDWEITFLSLKQHVLFYNNGTFSNPGTMLIETKNNEYRILFPFGRNGVVIDRQ</sequence>
<evidence type="ECO:0000256" key="1">
    <source>
        <dbReference type="SAM" id="Phobius"/>
    </source>
</evidence>
<keyword evidence="1" id="KW-0812">Transmembrane</keyword>
<name>A0A1G8PTS0_9BACI</name>
<dbReference type="PIRSF" id="PIRSF021292">
    <property type="entry name" value="Competence_ComGD"/>
    <property type="match status" value="1"/>
</dbReference>
<dbReference type="Proteomes" id="UP000199225">
    <property type="component" value="Unassembled WGS sequence"/>
</dbReference>
<gene>
    <name evidence="2" type="ORF">SAMN04490247_0184</name>
</gene>
<organism evidence="2 3">
    <name type="scientific">Salimicrobium halophilum</name>
    <dbReference type="NCBI Taxonomy" id="86666"/>
    <lineage>
        <taxon>Bacteria</taxon>
        <taxon>Bacillati</taxon>
        <taxon>Bacillota</taxon>
        <taxon>Bacilli</taxon>
        <taxon>Bacillales</taxon>
        <taxon>Bacillaceae</taxon>
        <taxon>Salimicrobium</taxon>
    </lineage>
</organism>
<keyword evidence="1" id="KW-0472">Membrane</keyword>
<protein>
    <submittedName>
        <fullName evidence="2">Competence protein ComGD</fullName>
    </submittedName>
</protein>
<feature type="transmembrane region" description="Helical" evidence="1">
    <location>
        <begin position="12"/>
        <end position="34"/>
    </location>
</feature>
<dbReference type="InterPro" id="IPR016785">
    <property type="entry name" value="ComGD"/>
</dbReference>
<dbReference type="InterPro" id="IPR045584">
    <property type="entry name" value="Pilin-like"/>
</dbReference>
<keyword evidence="1" id="KW-1133">Transmembrane helix</keyword>